<sequence>MLHLTLLVTTSIMECMASPVFNKLCTP</sequence>
<dbReference type="AlphaFoldDB" id="U4LKN6"/>
<proteinExistence type="predicted"/>
<name>U4LKN6_PYROM</name>
<dbReference type="Proteomes" id="UP000018144">
    <property type="component" value="Unassembled WGS sequence"/>
</dbReference>
<evidence type="ECO:0000313" key="1">
    <source>
        <dbReference type="EMBL" id="CCX32503.1"/>
    </source>
</evidence>
<accession>U4LKN6</accession>
<keyword evidence="2" id="KW-1185">Reference proteome</keyword>
<dbReference type="EMBL" id="HF935890">
    <property type="protein sequence ID" value="CCX32503.1"/>
    <property type="molecule type" value="Genomic_DNA"/>
</dbReference>
<evidence type="ECO:0000313" key="2">
    <source>
        <dbReference type="Proteomes" id="UP000018144"/>
    </source>
</evidence>
<gene>
    <name evidence="1" type="ORF">PCON_13343</name>
</gene>
<reference evidence="1 2" key="1">
    <citation type="journal article" date="2013" name="PLoS Genet.">
        <title>The genome and development-dependent transcriptomes of Pyronema confluens: a window into fungal evolution.</title>
        <authorList>
            <person name="Traeger S."/>
            <person name="Altegoer F."/>
            <person name="Freitag M."/>
            <person name="Gabaldon T."/>
            <person name="Kempken F."/>
            <person name="Kumar A."/>
            <person name="Marcet-Houben M."/>
            <person name="Poggeler S."/>
            <person name="Stajich J.E."/>
            <person name="Nowrousian M."/>
        </authorList>
    </citation>
    <scope>NUCLEOTIDE SEQUENCE [LARGE SCALE GENOMIC DNA]</scope>
    <source>
        <strain evidence="2">CBS 100304</strain>
        <tissue evidence="1">Vegetative mycelium</tissue>
    </source>
</reference>
<protein>
    <submittedName>
        <fullName evidence="1">Uncharacterized protein</fullName>
    </submittedName>
</protein>
<organism evidence="1 2">
    <name type="scientific">Pyronema omphalodes (strain CBS 100304)</name>
    <name type="common">Pyronema confluens</name>
    <dbReference type="NCBI Taxonomy" id="1076935"/>
    <lineage>
        <taxon>Eukaryota</taxon>
        <taxon>Fungi</taxon>
        <taxon>Dikarya</taxon>
        <taxon>Ascomycota</taxon>
        <taxon>Pezizomycotina</taxon>
        <taxon>Pezizomycetes</taxon>
        <taxon>Pezizales</taxon>
        <taxon>Pyronemataceae</taxon>
        <taxon>Pyronema</taxon>
    </lineage>
</organism>